<dbReference type="EMBL" id="QXFU01000076">
    <property type="protein sequence ID" value="KAE9045324.1"/>
    <property type="molecule type" value="Genomic_DNA"/>
</dbReference>
<organism evidence="1 2">
    <name type="scientific">Phytophthora rubi</name>
    <dbReference type="NCBI Taxonomy" id="129364"/>
    <lineage>
        <taxon>Eukaryota</taxon>
        <taxon>Sar</taxon>
        <taxon>Stramenopiles</taxon>
        <taxon>Oomycota</taxon>
        <taxon>Peronosporomycetes</taxon>
        <taxon>Peronosporales</taxon>
        <taxon>Peronosporaceae</taxon>
        <taxon>Phytophthora</taxon>
    </lineage>
</organism>
<comment type="caution">
    <text evidence="1">The sequence shown here is derived from an EMBL/GenBank/DDBJ whole genome shotgun (WGS) entry which is preliminary data.</text>
</comment>
<name>A0A6A3NIV7_9STRA</name>
<sequence>MAHLCTVLAANALSSSSSTGIAIPHLLRDSATTSFLSHGLPRTRPSVNWPCHTKL</sequence>
<proteinExistence type="predicted"/>
<dbReference type="InterPro" id="IPR016129">
    <property type="entry name" value="Caspase_his_AS"/>
</dbReference>
<evidence type="ECO:0000313" key="2">
    <source>
        <dbReference type="Proteomes" id="UP000435112"/>
    </source>
</evidence>
<protein>
    <submittedName>
        <fullName evidence="1">Uncharacterized protein</fullName>
    </submittedName>
</protein>
<dbReference type="AlphaFoldDB" id="A0A6A3NIV7"/>
<reference evidence="1 2" key="1">
    <citation type="submission" date="2018-09" db="EMBL/GenBank/DDBJ databases">
        <title>Genomic investigation of the strawberry pathogen Phytophthora fragariae indicates pathogenicity is determined by transcriptional variation in three key races.</title>
        <authorList>
            <person name="Adams T.M."/>
            <person name="Armitage A.D."/>
            <person name="Sobczyk M.K."/>
            <person name="Bates H.J."/>
            <person name="Dunwell J.M."/>
            <person name="Nellist C.F."/>
            <person name="Harrison R.J."/>
        </authorList>
    </citation>
    <scope>NUCLEOTIDE SEQUENCE [LARGE SCALE GENOMIC DNA]</scope>
    <source>
        <strain evidence="1 2">SCRP324</strain>
    </source>
</reference>
<evidence type="ECO:0000313" key="1">
    <source>
        <dbReference type="EMBL" id="KAE9045324.1"/>
    </source>
</evidence>
<gene>
    <name evidence="1" type="ORF">PR002_g2293</name>
</gene>
<accession>A0A6A3NIV7</accession>
<dbReference type="Proteomes" id="UP000435112">
    <property type="component" value="Unassembled WGS sequence"/>
</dbReference>
<dbReference type="PROSITE" id="PS01121">
    <property type="entry name" value="CASPASE_HIS"/>
    <property type="match status" value="1"/>
</dbReference>